<evidence type="ECO:0000256" key="7">
    <source>
        <dbReference type="SAM" id="Phobius"/>
    </source>
</evidence>
<dbReference type="GO" id="GO:0140359">
    <property type="term" value="F:ABC-type transporter activity"/>
    <property type="evidence" value="ECO:0007669"/>
    <property type="project" value="InterPro"/>
</dbReference>
<evidence type="ECO:0000256" key="6">
    <source>
        <dbReference type="ARBA" id="ARBA00023136"/>
    </source>
</evidence>
<protein>
    <submittedName>
        <fullName evidence="10">ATP-binding cassette subfamily C protein CydD</fullName>
    </submittedName>
</protein>
<dbReference type="Proteomes" id="UP000568050">
    <property type="component" value="Unassembled WGS sequence"/>
</dbReference>
<dbReference type="GO" id="GO:0005886">
    <property type="term" value="C:plasma membrane"/>
    <property type="evidence" value="ECO:0007669"/>
    <property type="project" value="UniProtKB-SubCell"/>
</dbReference>
<dbReference type="Pfam" id="PF00005">
    <property type="entry name" value="ABC_tran"/>
    <property type="match status" value="1"/>
</dbReference>
<dbReference type="AlphaFoldDB" id="A0A839R150"/>
<reference evidence="10 11" key="1">
    <citation type="submission" date="2020-08" db="EMBL/GenBank/DDBJ databases">
        <title>Sequencing the genomes of 1000 actinobacteria strains.</title>
        <authorList>
            <person name="Klenk H.-P."/>
        </authorList>
    </citation>
    <scope>NUCLEOTIDE SEQUENCE [LARGE SCALE GENOMIC DNA]</scope>
    <source>
        <strain evidence="10 11">DSM 23040</strain>
    </source>
</reference>
<dbReference type="SUPFAM" id="SSF52540">
    <property type="entry name" value="P-loop containing nucleoside triphosphate hydrolases"/>
    <property type="match status" value="1"/>
</dbReference>
<evidence type="ECO:0000256" key="2">
    <source>
        <dbReference type="ARBA" id="ARBA00022692"/>
    </source>
</evidence>
<dbReference type="PROSITE" id="PS50929">
    <property type="entry name" value="ABC_TM1F"/>
    <property type="match status" value="1"/>
</dbReference>
<dbReference type="InterPro" id="IPR039421">
    <property type="entry name" value="Type_1_exporter"/>
</dbReference>
<dbReference type="NCBIfam" id="TIGR02857">
    <property type="entry name" value="CydD"/>
    <property type="match status" value="1"/>
</dbReference>
<gene>
    <name evidence="10" type="ORF">FHX50_000434</name>
</gene>
<evidence type="ECO:0000259" key="8">
    <source>
        <dbReference type="PROSITE" id="PS50893"/>
    </source>
</evidence>
<evidence type="ECO:0000313" key="10">
    <source>
        <dbReference type="EMBL" id="MBB3022186.1"/>
    </source>
</evidence>
<dbReference type="PANTHER" id="PTHR24221">
    <property type="entry name" value="ATP-BINDING CASSETTE SUB-FAMILY B"/>
    <property type="match status" value="1"/>
</dbReference>
<feature type="domain" description="ABC transmembrane type-1" evidence="9">
    <location>
        <begin position="24"/>
        <end position="312"/>
    </location>
</feature>
<dbReference type="InterPro" id="IPR011527">
    <property type="entry name" value="ABC1_TM_dom"/>
</dbReference>
<dbReference type="SMART" id="SM00382">
    <property type="entry name" value="AAA"/>
    <property type="match status" value="1"/>
</dbReference>
<dbReference type="InterPro" id="IPR036640">
    <property type="entry name" value="ABC1_TM_sf"/>
</dbReference>
<keyword evidence="3" id="KW-0547">Nucleotide-binding</keyword>
<dbReference type="Pfam" id="PF00664">
    <property type="entry name" value="ABC_membrane"/>
    <property type="match status" value="1"/>
</dbReference>
<dbReference type="EMBL" id="JACHWP010000001">
    <property type="protein sequence ID" value="MBB3022186.1"/>
    <property type="molecule type" value="Genomic_DNA"/>
</dbReference>
<feature type="transmembrane region" description="Helical" evidence="7">
    <location>
        <begin position="171"/>
        <end position="188"/>
    </location>
</feature>
<feature type="domain" description="ABC transporter" evidence="8">
    <location>
        <begin position="344"/>
        <end position="572"/>
    </location>
</feature>
<comment type="caution">
    <text evidence="10">The sequence shown here is derived from an EMBL/GenBank/DDBJ whole genome shotgun (WGS) entry which is preliminary data.</text>
</comment>
<keyword evidence="11" id="KW-1185">Reference proteome</keyword>
<organism evidence="10 11">
    <name type="scientific">Helcobacillus massiliensis</name>
    <dbReference type="NCBI Taxonomy" id="521392"/>
    <lineage>
        <taxon>Bacteria</taxon>
        <taxon>Bacillati</taxon>
        <taxon>Actinomycetota</taxon>
        <taxon>Actinomycetes</taxon>
        <taxon>Micrococcales</taxon>
        <taxon>Dermabacteraceae</taxon>
        <taxon>Helcobacillus</taxon>
    </lineage>
</organism>
<evidence type="ECO:0000256" key="1">
    <source>
        <dbReference type="ARBA" id="ARBA00004651"/>
    </source>
</evidence>
<accession>A0A839R150</accession>
<evidence type="ECO:0000256" key="5">
    <source>
        <dbReference type="ARBA" id="ARBA00022989"/>
    </source>
</evidence>
<evidence type="ECO:0000313" key="11">
    <source>
        <dbReference type="Proteomes" id="UP000568050"/>
    </source>
</evidence>
<dbReference type="Gene3D" id="1.20.1560.10">
    <property type="entry name" value="ABC transporter type 1, transmembrane domain"/>
    <property type="match status" value="1"/>
</dbReference>
<dbReference type="InterPro" id="IPR014216">
    <property type="entry name" value="ABC_transptr_CydD"/>
</dbReference>
<keyword evidence="4 10" id="KW-0067">ATP-binding</keyword>
<dbReference type="CDD" id="cd18584">
    <property type="entry name" value="ABC_6TM_AarD_CydD"/>
    <property type="match status" value="1"/>
</dbReference>
<sequence>MARRQPPLDPRLISEVRSARQHLALTVAAGLVEAVAMITVAWCVGRLGAAVLQHNQWPLEHPGVLGVLTLALAVRALTQWVRELTGHRAATRTIAQLRQRFMRHLALAGPRGRVDANGRPTEAASSAALATTGLEALRPYMTGYVPQLALAATVTPLALLAIAWWDLTSAIVALVAIPLIPVFMILIGRMTENASQRSLGTMRTLWSQTLDLVEGLPTLRALGRERGSEQIVEGLGREHKSSAMRTLAFAFLSSFVLELIATLGVALIAVSIGLRLVYAEMELFPAIAVLVLAAEVYLPLRLVGQQFHASADGVAALDAAFAVLTAPLRPEGSTAAPDLRTTTIRIEDLSVTGRDSTAPAGLNVVIEPGGVHALTGPSGCGKSTAVSALLGLLTPTDGRIVLEPAGSAPIDLADVDLPALHEQVTWLPQRPVIGPGTIREILTGSAAADGTAPDDEQLRAAMDATGLGDVIDDRGWDAVIGRGGTGLSVGQRQRVALTAALLQHRPLVILDEPTAHLDGESEDRVIAVIDRLRDAGSTVLIITHRTSLLEVADRVTPVRSAVPAAADETAEVPG</sequence>
<dbReference type="PROSITE" id="PS50893">
    <property type="entry name" value="ABC_TRANSPORTER_2"/>
    <property type="match status" value="1"/>
</dbReference>
<evidence type="ECO:0000256" key="4">
    <source>
        <dbReference type="ARBA" id="ARBA00022840"/>
    </source>
</evidence>
<feature type="transmembrane region" description="Helical" evidence="7">
    <location>
        <begin position="247"/>
        <end position="277"/>
    </location>
</feature>
<comment type="subcellular location">
    <subcellularLocation>
        <location evidence="1">Cell membrane</location>
        <topology evidence="1">Multi-pass membrane protein</topology>
    </subcellularLocation>
</comment>
<keyword evidence="5 7" id="KW-1133">Transmembrane helix</keyword>
<dbReference type="InterPro" id="IPR003439">
    <property type="entry name" value="ABC_transporter-like_ATP-bd"/>
</dbReference>
<dbReference type="RefSeq" id="WP_183374043.1">
    <property type="nucleotide sequence ID" value="NZ_CBCSFZ010000008.1"/>
</dbReference>
<feature type="transmembrane region" description="Helical" evidence="7">
    <location>
        <begin position="148"/>
        <end position="165"/>
    </location>
</feature>
<keyword evidence="6 7" id="KW-0472">Membrane</keyword>
<evidence type="ECO:0000259" key="9">
    <source>
        <dbReference type="PROSITE" id="PS50929"/>
    </source>
</evidence>
<dbReference type="PANTHER" id="PTHR24221:SF590">
    <property type="entry name" value="COMPONENT LINKED WITH THE ASSEMBLY OF CYTOCHROME' TRANSPORT TRANSMEMBRANE ATP-BINDING PROTEIN ABC TRANSPORTER CYDD-RELATED"/>
    <property type="match status" value="1"/>
</dbReference>
<dbReference type="GO" id="GO:0005524">
    <property type="term" value="F:ATP binding"/>
    <property type="evidence" value="ECO:0007669"/>
    <property type="project" value="UniProtKB-KW"/>
</dbReference>
<name>A0A839R150_9MICO</name>
<feature type="transmembrane region" description="Helical" evidence="7">
    <location>
        <begin position="21"/>
        <end position="42"/>
    </location>
</feature>
<dbReference type="Gene3D" id="3.40.50.300">
    <property type="entry name" value="P-loop containing nucleotide triphosphate hydrolases"/>
    <property type="match status" value="1"/>
</dbReference>
<dbReference type="GO" id="GO:0042883">
    <property type="term" value="P:cysteine transport"/>
    <property type="evidence" value="ECO:0007669"/>
    <property type="project" value="InterPro"/>
</dbReference>
<dbReference type="CDD" id="cd03228">
    <property type="entry name" value="ABCC_MRP_Like"/>
    <property type="match status" value="1"/>
</dbReference>
<dbReference type="InterPro" id="IPR027417">
    <property type="entry name" value="P-loop_NTPase"/>
</dbReference>
<evidence type="ECO:0000256" key="3">
    <source>
        <dbReference type="ARBA" id="ARBA00022741"/>
    </source>
</evidence>
<keyword evidence="2 7" id="KW-0812">Transmembrane</keyword>
<dbReference type="InterPro" id="IPR003593">
    <property type="entry name" value="AAA+_ATPase"/>
</dbReference>
<dbReference type="SUPFAM" id="SSF90123">
    <property type="entry name" value="ABC transporter transmembrane region"/>
    <property type="match status" value="1"/>
</dbReference>
<proteinExistence type="predicted"/>
<dbReference type="GO" id="GO:0016887">
    <property type="term" value="F:ATP hydrolysis activity"/>
    <property type="evidence" value="ECO:0007669"/>
    <property type="project" value="InterPro"/>
</dbReference>